<sequence length="200" mass="22017">MPVPSYPAGTVRALLTTEHVSAATRAALEARLDAPADYQPQFFAPETFALLAAVAARLLPQPERETAIPLAPAIDQRLAEGRADGWRYDALPPDREAFRLGLGGIQEIAQELFKNDFLPLNLEQQDTVINALANGQPPGQTWQELDAGRFFEELLAELTETYYAHPLAQEEIGYVGLADLPAWTKIGLNQREEREPQANG</sequence>
<accession>A0ABT9BF78</accession>
<name>A0ABT9BF78_9BACT</name>
<dbReference type="EMBL" id="JAUQSY010000007">
    <property type="protein sequence ID" value="MDO7875321.1"/>
    <property type="molecule type" value="Genomic_DNA"/>
</dbReference>
<keyword evidence="1" id="KW-0560">Oxidoreductase</keyword>
<dbReference type="InterPro" id="IPR027056">
    <property type="entry name" value="Gluconate_2DH_su3"/>
</dbReference>
<dbReference type="EC" id="1.-.-.-" evidence="1"/>
<dbReference type="Proteomes" id="UP001176429">
    <property type="component" value="Unassembled WGS sequence"/>
</dbReference>
<protein>
    <submittedName>
        <fullName evidence="1">Gluconate 2-dehydrogenase subunit 3 family protein</fullName>
        <ecNumber evidence="1">1.-.-.-</ecNumber>
    </submittedName>
</protein>
<evidence type="ECO:0000313" key="1">
    <source>
        <dbReference type="EMBL" id="MDO7875321.1"/>
    </source>
</evidence>
<comment type="caution">
    <text evidence="1">The sequence shown here is derived from an EMBL/GenBank/DDBJ whole genome shotgun (WGS) entry which is preliminary data.</text>
</comment>
<dbReference type="GO" id="GO:0016491">
    <property type="term" value="F:oxidoreductase activity"/>
    <property type="evidence" value="ECO:0007669"/>
    <property type="project" value="UniProtKB-KW"/>
</dbReference>
<dbReference type="Pfam" id="PF13618">
    <property type="entry name" value="Gluconate_2-dh3"/>
    <property type="match status" value="1"/>
</dbReference>
<evidence type="ECO:0000313" key="2">
    <source>
        <dbReference type="Proteomes" id="UP001176429"/>
    </source>
</evidence>
<organism evidence="1 2">
    <name type="scientific">Hymenobacter aranciens</name>
    <dbReference type="NCBI Taxonomy" id="3063996"/>
    <lineage>
        <taxon>Bacteria</taxon>
        <taxon>Pseudomonadati</taxon>
        <taxon>Bacteroidota</taxon>
        <taxon>Cytophagia</taxon>
        <taxon>Cytophagales</taxon>
        <taxon>Hymenobacteraceae</taxon>
        <taxon>Hymenobacter</taxon>
    </lineage>
</organism>
<gene>
    <name evidence="1" type="ORF">Q5H93_11305</name>
</gene>
<reference evidence="1" key="1">
    <citation type="submission" date="2023-07" db="EMBL/GenBank/DDBJ databases">
        <authorList>
            <person name="Kim M.K."/>
        </authorList>
    </citation>
    <scope>NUCLEOTIDE SEQUENCE</scope>
    <source>
        <strain evidence="1">ASUV-10-1</strain>
    </source>
</reference>
<dbReference type="RefSeq" id="WP_305006640.1">
    <property type="nucleotide sequence ID" value="NZ_JAUQSY010000007.1"/>
</dbReference>
<keyword evidence="2" id="KW-1185">Reference proteome</keyword>
<proteinExistence type="predicted"/>